<accession>A0ABQ8AHK8</accession>
<feature type="transmembrane region" description="Helical" evidence="2">
    <location>
        <begin position="174"/>
        <end position="196"/>
    </location>
</feature>
<protein>
    <submittedName>
        <fullName evidence="3">Uncharacterized protein</fullName>
    </submittedName>
</protein>
<keyword evidence="2" id="KW-1133">Transmembrane helix</keyword>
<feature type="compositionally biased region" description="Polar residues" evidence="1">
    <location>
        <begin position="43"/>
        <end position="58"/>
    </location>
</feature>
<gene>
    <name evidence="3" type="ORF">HID58_054005</name>
</gene>
<keyword evidence="2" id="KW-0812">Transmembrane</keyword>
<feature type="region of interest" description="Disordered" evidence="1">
    <location>
        <begin position="1"/>
        <end position="76"/>
    </location>
</feature>
<dbReference type="Proteomes" id="UP000824890">
    <property type="component" value="Unassembled WGS sequence"/>
</dbReference>
<sequence length="266" mass="29224">MEEGVTGILYLGEKSEEPSMEQEKEESMPSADNKGSRNVGEENGSSTSGEQLSVSVSPGTELGDVPGISEQASNEEVNQVSIGGCVELERKDVDKEKEWLEITPGKGCKSPGKQLHNSELGQAIVSNSRFSVLSLTEEEEEGEIVDTKEENGETVKQNVIALLRTFNVDIFLKLILYFYEQVVVAAGIMFGGVVAATAGEQLRRIRAIVGDQLRRRGHHLHHIHSGGSCLLWLGEVWLSEKWFGDTSVQDSSFLESDVYEVKHMIV</sequence>
<evidence type="ECO:0000256" key="2">
    <source>
        <dbReference type="SAM" id="Phobius"/>
    </source>
</evidence>
<organism evidence="3 4">
    <name type="scientific">Brassica napus</name>
    <name type="common">Rape</name>
    <dbReference type="NCBI Taxonomy" id="3708"/>
    <lineage>
        <taxon>Eukaryota</taxon>
        <taxon>Viridiplantae</taxon>
        <taxon>Streptophyta</taxon>
        <taxon>Embryophyta</taxon>
        <taxon>Tracheophyta</taxon>
        <taxon>Spermatophyta</taxon>
        <taxon>Magnoliopsida</taxon>
        <taxon>eudicotyledons</taxon>
        <taxon>Gunneridae</taxon>
        <taxon>Pentapetalae</taxon>
        <taxon>rosids</taxon>
        <taxon>malvids</taxon>
        <taxon>Brassicales</taxon>
        <taxon>Brassicaceae</taxon>
        <taxon>Brassiceae</taxon>
        <taxon>Brassica</taxon>
    </lineage>
</organism>
<dbReference type="EMBL" id="JAGKQM010000013">
    <property type="protein sequence ID" value="KAH0891576.1"/>
    <property type="molecule type" value="Genomic_DNA"/>
</dbReference>
<keyword evidence="4" id="KW-1185">Reference proteome</keyword>
<evidence type="ECO:0000313" key="4">
    <source>
        <dbReference type="Proteomes" id="UP000824890"/>
    </source>
</evidence>
<feature type="compositionally biased region" description="Basic and acidic residues" evidence="1">
    <location>
        <begin position="13"/>
        <end position="27"/>
    </location>
</feature>
<evidence type="ECO:0000313" key="3">
    <source>
        <dbReference type="EMBL" id="KAH0891576.1"/>
    </source>
</evidence>
<proteinExistence type="predicted"/>
<reference evidence="3 4" key="1">
    <citation type="submission" date="2021-05" db="EMBL/GenBank/DDBJ databases">
        <title>Genome Assembly of Synthetic Allotetraploid Brassica napus Reveals Homoeologous Exchanges between Subgenomes.</title>
        <authorList>
            <person name="Davis J.T."/>
        </authorList>
    </citation>
    <scope>NUCLEOTIDE SEQUENCE [LARGE SCALE GENOMIC DNA]</scope>
    <source>
        <strain evidence="4">cv. Da-Ae</strain>
        <tissue evidence="3">Seedling</tissue>
    </source>
</reference>
<keyword evidence="2" id="KW-0472">Membrane</keyword>
<comment type="caution">
    <text evidence="3">The sequence shown here is derived from an EMBL/GenBank/DDBJ whole genome shotgun (WGS) entry which is preliminary data.</text>
</comment>
<name>A0ABQ8AHK8_BRANA</name>
<evidence type="ECO:0000256" key="1">
    <source>
        <dbReference type="SAM" id="MobiDB-lite"/>
    </source>
</evidence>